<comment type="caution">
    <text evidence="2">The sequence shown here is derived from an EMBL/GenBank/DDBJ whole genome shotgun (WGS) entry which is preliminary data.</text>
</comment>
<evidence type="ECO:0000313" key="3">
    <source>
        <dbReference type="Proteomes" id="UP000605099"/>
    </source>
</evidence>
<evidence type="ECO:0000256" key="1">
    <source>
        <dbReference type="SAM" id="MobiDB-lite"/>
    </source>
</evidence>
<evidence type="ECO:0008006" key="4">
    <source>
        <dbReference type="Google" id="ProtNLM"/>
    </source>
</evidence>
<accession>A0ABQ2JU68</accession>
<name>A0ABQ2JU68_9SPHN</name>
<dbReference type="EMBL" id="BMLK01000012">
    <property type="protein sequence ID" value="GGN52899.1"/>
    <property type="molecule type" value="Genomic_DNA"/>
</dbReference>
<organism evidence="2 3">
    <name type="scientific">Novosphingobium indicum</name>
    <dbReference type="NCBI Taxonomy" id="462949"/>
    <lineage>
        <taxon>Bacteria</taxon>
        <taxon>Pseudomonadati</taxon>
        <taxon>Pseudomonadota</taxon>
        <taxon>Alphaproteobacteria</taxon>
        <taxon>Sphingomonadales</taxon>
        <taxon>Sphingomonadaceae</taxon>
        <taxon>Novosphingobium</taxon>
    </lineage>
</organism>
<protein>
    <recommendedName>
        <fullName evidence="4">Antitoxin Xre/MbcA/ParS-like toxin-binding domain-containing protein</fullName>
    </recommendedName>
</protein>
<feature type="region of interest" description="Disordered" evidence="1">
    <location>
        <begin position="1"/>
        <end position="30"/>
    </location>
</feature>
<keyword evidence="3" id="KW-1185">Reference proteome</keyword>
<proteinExistence type="predicted"/>
<reference evidence="3" key="1">
    <citation type="journal article" date="2019" name="Int. J. Syst. Evol. Microbiol.">
        <title>The Global Catalogue of Microorganisms (GCM) 10K type strain sequencing project: providing services to taxonomists for standard genome sequencing and annotation.</title>
        <authorList>
            <consortium name="The Broad Institute Genomics Platform"/>
            <consortium name="The Broad Institute Genome Sequencing Center for Infectious Disease"/>
            <person name="Wu L."/>
            <person name="Ma J."/>
        </authorList>
    </citation>
    <scope>NUCLEOTIDE SEQUENCE [LARGE SCALE GENOMIC DNA]</scope>
    <source>
        <strain evidence="3">CGMCC 1.6784</strain>
    </source>
</reference>
<sequence>MSSEDDTATATAPRKTYFRRSNQPKLAPDAAMRQGRVTKLALDAFGGKDAAIAYLNIDSASLGGRPLDIATASAEGLSRVERDLSAMR</sequence>
<evidence type="ECO:0000313" key="2">
    <source>
        <dbReference type="EMBL" id="GGN52899.1"/>
    </source>
</evidence>
<dbReference type="Proteomes" id="UP000605099">
    <property type="component" value="Unassembled WGS sequence"/>
</dbReference>
<dbReference type="RefSeq" id="WP_188820202.1">
    <property type="nucleotide sequence ID" value="NZ_BMLK01000012.1"/>
</dbReference>
<gene>
    <name evidence="2" type="ORF">GCM10011349_26910</name>
</gene>